<comment type="similarity">
    <text evidence="1">Belongs to the E.coli NlpD/Haemophilus LppB family.</text>
</comment>
<dbReference type="InterPro" id="IPR011055">
    <property type="entry name" value="Dup_hybrid_motif"/>
</dbReference>
<keyword evidence="3" id="KW-0732">Signal</keyword>
<dbReference type="InterPro" id="IPR036779">
    <property type="entry name" value="LysM_dom_sf"/>
</dbReference>
<organism evidence="5 6">
    <name type="scientific">Pandoraea terrae</name>
    <dbReference type="NCBI Taxonomy" id="1537710"/>
    <lineage>
        <taxon>Bacteria</taxon>
        <taxon>Pseudomonadati</taxon>
        <taxon>Pseudomonadota</taxon>
        <taxon>Betaproteobacteria</taxon>
        <taxon>Burkholderiales</taxon>
        <taxon>Burkholderiaceae</taxon>
        <taxon>Pandoraea</taxon>
    </lineage>
</organism>
<protein>
    <submittedName>
        <fullName evidence="5">Peptidase</fullName>
    </submittedName>
</protein>
<dbReference type="PROSITE" id="PS51782">
    <property type="entry name" value="LYSM"/>
    <property type="match status" value="1"/>
</dbReference>
<accession>A0A5E4TTG6</accession>
<dbReference type="Gene3D" id="2.70.70.10">
    <property type="entry name" value="Glucose Permease (Domain IIA)"/>
    <property type="match status" value="1"/>
</dbReference>
<feature type="signal peptide" evidence="3">
    <location>
        <begin position="1"/>
        <end position="31"/>
    </location>
</feature>
<dbReference type="SMART" id="SM00257">
    <property type="entry name" value="LysM"/>
    <property type="match status" value="1"/>
</dbReference>
<evidence type="ECO:0000313" key="5">
    <source>
        <dbReference type="EMBL" id="VVD90881.1"/>
    </source>
</evidence>
<dbReference type="CDD" id="cd12797">
    <property type="entry name" value="M23_peptidase"/>
    <property type="match status" value="1"/>
</dbReference>
<dbReference type="Gene3D" id="3.10.350.10">
    <property type="entry name" value="LysM domain"/>
    <property type="match status" value="1"/>
</dbReference>
<dbReference type="Proteomes" id="UP000414233">
    <property type="component" value="Unassembled WGS sequence"/>
</dbReference>
<evidence type="ECO:0000313" key="6">
    <source>
        <dbReference type="Proteomes" id="UP000414233"/>
    </source>
</evidence>
<evidence type="ECO:0000256" key="3">
    <source>
        <dbReference type="SAM" id="SignalP"/>
    </source>
</evidence>
<dbReference type="AlphaFoldDB" id="A0A5E4TTG6"/>
<dbReference type="InterPro" id="IPR018392">
    <property type="entry name" value="LysM"/>
</dbReference>
<gene>
    <name evidence="5" type="ORF">PTE30175_01545</name>
</gene>
<keyword evidence="6" id="KW-1185">Reference proteome</keyword>
<feature type="region of interest" description="Disordered" evidence="2">
    <location>
        <begin position="89"/>
        <end position="121"/>
    </location>
</feature>
<dbReference type="PANTHER" id="PTHR21666:SF263">
    <property type="entry name" value="MUREIN HYDROLASE ACTIVATOR NLPD"/>
    <property type="match status" value="1"/>
</dbReference>
<reference evidence="5 6" key="1">
    <citation type="submission" date="2019-08" db="EMBL/GenBank/DDBJ databases">
        <authorList>
            <person name="Peeters C."/>
        </authorList>
    </citation>
    <scope>NUCLEOTIDE SEQUENCE [LARGE SCALE GENOMIC DNA]</scope>
    <source>
        <strain evidence="5 6">LMG 30175</strain>
    </source>
</reference>
<evidence type="ECO:0000256" key="1">
    <source>
        <dbReference type="ARBA" id="ARBA00038420"/>
    </source>
</evidence>
<dbReference type="RefSeq" id="WP_150696632.1">
    <property type="nucleotide sequence ID" value="NZ_CABPRZ010000005.1"/>
</dbReference>
<sequence length="243" mass="25235">MAPIRLARLQWPRCPPRIAALLLSATLAACAASPAYGPVPAGHYRVTSGDTLYGIARANRASTADLVRWNGLADPDKIEVGQVLRVVPPSGGNAPATDSAAKPAARPGTARPSAPTPDTPAARIALDWPASGQVIAGFNGSSNKGIDIGGNTGDPVTAAAPGKVVYAGHGLRGYGNLVMLQHTGGYLTAYAHNSRVLVTEGAQVSKGQRIAEMGSSDTDRVKLHFEVRQQGKPYDPMAFLPKK</sequence>
<dbReference type="CDD" id="cd00118">
    <property type="entry name" value="LysM"/>
    <property type="match status" value="1"/>
</dbReference>
<dbReference type="PROSITE" id="PS51257">
    <property type="entry name" value="PROKAR_LIPOPROTEIN"/>
    <property type="match status" value="1"/>
</dbReference>
<dbReference type="Pfam" id="PF01476">
    <property type="entry name" value="LysM"/>
    <property type="match status" value="1"/>
</dbReference>
<name>A0A5E4TTG6_9BURK</name>
<dbReference type="SUPFAM" id="SSF51261">
    <property type="entry name" value="Duplicated hybrid motif"/>
    <property type="match status" value="1"/>
</dbReference>
<dbReference type="GO" id="GO:0004222">
    <property type="term" value="F:metalloendopeptidase activity"/>
    <property type="evidence" value="ECO:0007669"/>
    <property type="project" value="TreeGrafter"/>
</dbReference>
<dbReference type="PANTHER" id="PTHR21666">
    <property type="entry name" value="PEPTIDASE-RELATED"/>
    <property type="match status" value="1"/>
</dbReference>
<dbReference type="Pfam" id="PF01551">
    <property type="entry name" value="Peptidase_M23"/>
    <property type="match status" value="1"/>
</dbReference>
<evidence type="ECO:0000259" key="4">
    <source>
        <dbReference type="PROSITE" id="PS51782"/>
    </source>
</evidence>
<dbReference type="InterPro" id="IPR050570">
    <property type="entry name" value="Cell_wall_metabolism_enzyme"/>
</dbReference>
<evidence type="ECO:0000256" key="2">
    <source>
        <dbReference type="SAM" id="MobiDB-lite"/>
    </source>
</evidence>
<proteinExistence type="inferred from homology"/>
<feature type="compositionally biased region" description="Low complexity" evidence="2">
    <location>
        <begin position="94"/>
        <end position="107"/>
    </location>
</feature>
<dbReference type="InterPro" id="IPR016047">
    <property type="entry name" value="M23ase_b-sheet_dom"/>
</dbReference>
<feature type="chain" id="PRO_5022907972" evidence="3">
    <location>
        <begin position="32"/>
        <end position="243"/>
    </location>
</feature>
<feature type="domain" description="LysM" evidence="4">
    <location>
        <begin position="42"/>
        <end position="86"/>
    </location>
</feature>
<dbReference type="EMBL" id="CABPRZ010000005">
    <property type="protein sequence ID" value="VVD90881.1"/>
    <property type="molecule type" value="Genomic_DNA"/>
</dbReference>
<dbReference type="OrthoDB" id="9795421at2"/>